<dbReference type="AlphaFoldDB" id="A0A238K2J0"/>
<accession>A0A238K2J0</accession>
<evidence type="ECO:0000313" key="3">
    <source>
        <dbReference type="Proteomes" id="UP000207598"/>
    </source>
</evidence>
<dbReference type="InterPro" id="IPR012349">
    <property type="entry name" value="Split_barrel_FMN-bd"/>
</dbReference>
<dbReference type="RefSeq" id="WP_094019825.1">
    <property type="nucleotide sequence ID" value="NZ_FXYF01000002.1"/>
</dbReference>
<dbReference type="EMBL" id="FXYF01000002">
    <property type="protein sequence ID" value="SMX36677.1"/>
    <property type="molecule type" value="Genomic_DNA"/>
</dbReference>
<dbReference type="InterPro" id="IPR011576">
    <property type="entry name" value="Pyridox_Oxase_N"/>
</dbReference>
<dbReference type="Gene3D" id="2.30.110.10">
    <property type="entry name" value="Electron Transport, Fmn-binding Protein, Chain A"/>
    <property type="match status" value="1"/>
</dbReference>
<keyword evidence="3" id="KW-1185">Reference proteome</keyword>
<organism evidence="2 3">
    <name type="scientific">Maliponia aquimaris</name>
    <dbReference type="NCBI Taxonomy" id="1673631"/>
    <lineage>
        <taxon>Bacteria</taxon>
        <taxon>Pseudomonadati</taxon>
        <taxon>Pseudomonadota</taxon>
        <taxon>Alphaproteobacteria</taxon>
        <taxon>Rhodobacterales</taxon>
        <taxon>Paracoccaceae</taxon>
        <taxon>Maliponia</taxon>
    </lineage>
</organism>
<dbReference type="Pfam" id="PF01243">
    <property type="entry name" value="PNPOx_N"/>
    <property type="match status" value="1"/>
</dbReference>
<dbReference type="OrthoDB" id="115989at2"/>
<dbReference type="PANTHER" id="PTHR39336">
    <property type="entry name" value="PYRIDOXAMINE PHOSPHATE OXIDASE FAMILY PROTEIN (AFU_ORTHOLOGUE AFUA_6G11440)"/>
    <property type="match status" value="1"/>
</dbReference>
<feature type="domain" description="Pyridoxamine 5'-phosphate oxidase N-terminal" evidence="1">
    <location>
        <begin position="8"/>
        <end position="114"/>
    </location>
</feature>
<dbReference type="SUPFAM" id="SSF50475">
    <property type="entry name" value="FMN-binding split barrel"/>
    <property type="match status" value="1"/>
</dbReference>
<proteinExistence type="predicted"/>
<dbReference type="PANTHER" id="PTHR39336:SF1">
    <property type="entry name" value="PYRIDOXAMINE PHOSPHATE OXIDASE FAMILY PROTEIN (AFU_ORTHOLOGUE AFUA_6G11440)"/>
    <property type="match status" value="1"/>
</dbReference>
<reference evidence="2 3" key="1">
    <citation type="submission" date="2017-05" db="EMBL/GenBank/DDBJ databases">
        <authorList>
            <person name="Song R."/>
            <person name="Chenine A.L."/>
            <person name="Ruprecht R.M."/>
        </authorList>
    </citation>
    <scope>NUCLEOTIDE SEQUENCE [LARGE SCALE GENOMIC DNA]</scope>
    <source>
        <strain evidence="2 3">CECT 8898</strain>
    </source>
</reference>
<protein>
    <submittedName>
        <fullName evidence="2">Pyridoxamine 5'-phosphate oxidase</fullName>
    </submittedName>
</protein>
<dbReference type="Proteomes" id="UP000207598">
    <property type="component" value="Unassembled WGS sequence"/>
</dbReference>
<sequence>MATQYPGLTEALTRFVAAQHIFFVATAAEDGRVNLSPKGMDSLRVLGPNRVVWRNLTGSGNETAGHLARVNRMTLMWCGFERQPMILRAYGAAKVLHLRDDGFAELNARFPASVGVRQVYDVTLEMVQSSCGYAVPHFDYAGERDTLAEWTERKGPDGIRAYWDERNRVTIDGMPTGVLPE</sequence>
<gene>
    <name evidence="2" type="ORF">MAA8898_00970</name>
</gene>
<evidence type="ECO:0000313" key="2">
    <source>
        <dbReference type="EMBL" id="SMX36677.1"/>
    </source>
</evidence>
<evidence type="ECO:0000259" key="1">
    <source>
        <dbReference type="Pfam" id="PF01243"/>
    </source>
</evidence>
<name>A0A238K2J0_9RHOB</name>